<dbReference type="GO" id="GO:0006355">
    <property type="term" value="P:regulation of DNA-templated transcription"/>
    <property type="evidence" value="ECO:0007669"/>
    <property type="project" value="InterPro"/>
</dbReference>
<dbReference type="FunFam" id="3.40.50.2300:FF:000001">
    <property type="entry name" value="DNA-binding response regulator PhoB"/>
    <property type="match status" value="1"/>
</dbReference>
<dbReference type="Pfam" id="PF00486">
    <property type="entry name" value="Trans_reg_C"/>
    <property type="match status" value="1"/>
</dbReference>
<sequence length="220" mass="25573">MANILLVEDEDRLRKVLKLYLEKEGFKVDEASDGEEAVDKFSKDFHSIVVLDVMLPKRDGWSTLRQIRKISEVPVIMLTARGEEEDKIFGFELGVDDYVVKPASPREIVARVKAILKRVSKNSDAMQENFIIDKAAREVFIMGERVDLTPKEFDLLIYLYERPKTALSREQILNGVWGYDYYGDLRTVDTHVKNLREKLGEYRDYIETVRGVGYKFEVKK</sequence>
<keyword evidence="5 9" id="KW-0238">DNA-binding</keyword>
<evidence type="ECO:0000313" key="12">
    <source>
        <dbReference type="EMBL" id="KRQ86331.1"/>
    </source>
</evidence>
<dbReference type="OrthoDB" id="9790442at2"/>
<dbReference type="GO" id="GO:0000976">
    <property type="term" value="F:transcription cis-regulatory region binding"/>
    <property type="evidence" value="ECO:0007669"/>
    <property type="project" value="TreeGrafter"/>
</dbReference>
<gene>
    <name evidence="12" type="primary">srrA_3</name>
    <name evidence="12" type="ORF">ABG79_01843</name>
</gene>
<protein>
    <recommendedName>
        <fullName evidence="1">Stage 0 sporulation protein A homolog</fullName>
    </recommendedName>
</protein>
<dbReference type="RefSeq" id="WP_057979167.1">
    <property type="nucleotide sequence ID" value="NZ_LKHP01000011.1"/>
</dbReference>
<dbReference type="EMBL" id="LKHP01000011">
    <property type="protein sequence ID" value="KRQ86331.1"/>
    <property type="molecule type" value="Genomic_DNA"/>
</dbReference>
<evidence type="ECO:0000256" key="4">
    <source>
        <dbReference type="ARBA" id="ARBA00023015"/>
    </source>
</evidence>
<evidence type="ECO:0000256" key="8">
    <source>
        <dbReference type="PROSITE-ProRule" id="PRU00169"/>
    </source>
</evidence>
<keyword evidence="4" id="KW-0805">Transcription regulation</keyword>
<evidence type="ECO:0000256" key="3">
    <source>
        <dbReference type="ARBA" id="ARBA00023012"/>
    </source>
</evidence>
<dbReference type="GO" id="GO:0032993">
    <property type="term" value="C:protein-DNA complex"/>
    <property type="evidence" value="ECO:0007669"/>
    <property type="project" value="TreeGrafter"/>
</dbReference>
<dbReference type="SMART" id="SM00862">
    <property type="entry name" value="Trans_reg_C"/>
    <property type="match status" value="1"/>
</dbReference>
<organism evidence="12 13">
    <name type="scientific">Caloramator mitchellensis</name>
    <dbReference type="NCBI Taxonomy" id="908809"/>
    <lineage>
        <taxon>Bacteria</taxon>
        <taxon>Bacillati</taxon>
        <taxon>Bacillota</taxon>
        <taxon>Clostridia</taxon>
        <taxon>Eubacteriales</taxon>
        <taxon>Clostridiaceae</taxon>
        <taxon>Caloramator</taxon>
    </lineage>
</organism>
<dbReference type="STRING" id="908809.ABG79_01843"/>
<reference evidence="12 13" key="1">
    <citation type="submission" date="2015-09" db="EMBL/GenBank/DDBJ databases">
        <title>Draft genome sequence of a Caloramator mitchellensis, a moderate thermophile from the Great Artesian Basin of Australia.</title>
        <authorList>
            <person name="Patel B.K."/>
        </authorList>
    </citation>
    <scope>NUCLEOTIDE SEQUENCE [LARGE SCALE GENOMIC DNA]</scope>
    <source>
        <strain evidence="12 13">VF08</strain>
    </source>
</reference>
<dbReference type="SMART" id="SM00448">
    <property type="entry name" value="REC"/>
    <property type="match status" value="1"/>
</dbReference>
<dbReference type="InterPro" id="IPR011006">
    <property type="entry name" value="CheY-like_superfamily"/>
</dbReference>
<dbReference type="PANTHER" id="PTHR48111:SF21">
    <property type="entry name" value="DNA-BINDING DUAL MASTER TRANSCRIPTIONAL REGULATOR RPAA"/>
    <property type="match status" value="1"/>
</dbReference>
<dbReference type="Gene3D" id="3.40.50.2300">
    <property type="match status" value="1"/>
</dbReference>
<keyword evidence="2 8" id="KW-0597">Phosphoprotein</keyword>
<keyword evidence="3" id="KW-0902">Two-component regulatory system</keyword>
<dbReference type="Pfam" id="PF00072">
    <property type="entry name" value="Response_reg"/>
    <property type="match status" value="1"/>
</dbReference>
<dbReference type="GO" id="GO:0005829">
    <property type="term" value="C:cytosol"/>
    <property type="evidence" value="ECO:0007669"/>
    <property type="project" value="TreeGrafter"/>
</dbReference>
<evidence type="ECO:0000313" key="13">
    <source>
        <dbReference type="Proteomes" id="UP000052015"/>
    </source>
</evidence>
<dbReference type="InterPro" id="IPR039420">
    <property type="entry name" value="WalR-like"/>
</dbReference>
<dbReference type="InterPro" id="IPR036388">
    <property type="entry name" value="WH-like_DNA-bd_sf"/>
</dbReference>
<dbReference type="Gene3D" id="6.10.250.690">
    <property type="match status" value="1"/>
</dbReference>
<dbReference type="PROSITE" id="PS50110">
    <property type="entry name" value="RESPONSE_REGULATORY"/>
    <property type="match status" value="1"/>
</dbReference>
<evidence type="ECO:0000256" key="9">
    <source>
        <dbReference type="PROSITE-ProRule" id="PRU01091"/>
    </source>
</evidence>
<dbReference type="PROSITE" id="PS51755">
    <property type="entry name" value="OMPR_PHOB"/>
    <property type="match status" value="1"/>
</dbReference>
<evidence type="ECO:0000256" key="5">
    <source>
        <dbReference type="ARBA" id="ARBA00023125"/>
    </source>
</evidence>
<keyword evidence="13" id="KW-1185">Reference proteome</keyword>
<evidence type="ECO:0000259" key="10">
    <source>
        <dbReference type="PROSITE" id="PS50110"/>
    </source>
</evidence>
<evidence type="ECO:0000256" key="6">
    <source>
        <dbReference type="ARBA" id="ARBA00023163"/>
    </source>
</evidence>
<feature type="modified residue" description="4-aspartylphosphate" evidence="8">
    <location>
        <position position="52"/>
    </location>
</feature>
<accession>A0A0R3JS45</accession>
<proteinExistence type="predicted"/>
<dbReference type="Gene3D" id="1.10.10.10">
    <property type="entry name" value="Winged helix-like DNA-binding domain superfamily/Winged helix DNA-binding domain"/>
    <property type="match status" value="1"/>
</dbReference>
<feature type="domain" description="OmpR/PhoB-type" evidence="11">
    <location>
        <begin position="121"/>
        <end position="218"/>
    </location>
</feature>
<dbReference type="PATRIC" id="fig|908809.3.peg.1842"/>
<dbReference type="InterPro" id="IPR016032">
    <property type="entry name" value="Sig_transdc_resp-reg_C-effctor"/>
</dbReference>
<evidence type="ECO:0000259" key="11">
    <source>
        <dbReference type="PROSITE" id="PS51755"/>
    </source>
</evidence>
<name>A0A0R3JS45_CALMK</name>
<feature type="DNA-binding region" description="OmpR/PhoB-type" evidence="9">
    <location>
        <begin position="121"/>
        <end position="218"/>
    </location>
</feature>
<dbReference type="PANTHER" id="PTHR48111">
    <property type="entry name" value="REGULATOR OF RPOS"/>
    <property type="match status" value="1"/>
</dbReference>
<dbReference type="Proteomes" id="UP000052015">
    <property type="component" value="Unassembled WGS sequence"/>
</dbReference>
<dbReference type="AlphaFoldDB" id="A0A0R3JS45"/>
<dbReference type="InterPro" id="IPR001789">
    <property type="entry name" value="Sig_transdc_resp-reg_receiver"/>
</dbReference>
<dbReference type="CDD" id="cd00383">
    <property type="entry name" value="trans_reg_C"/>
    <property type="match status" value="1"/>
</dbReference>
<evidence type="ECO:0000256" key="7">
    <source>
        <dbReference type="ARBA" id="ARBA00024867"/>
    </source>
</evidence>
<comment type="caution">
    <text evidence="12">The sequence shown here is derived from an EMBL/GenBank/DDBJ whole genome shotgun (WGS) entry which is preliminary data.</text>
</comment>
<dbReference type="SUPFAM" id="SSF52172">
    <property type="entry name" value="CheY-like"/>
    <property type="match status" value="1"/>
</dbReference>
<dbReference type="FunFam" id="1.10.10.10:FF:000018">
    <property type="entry name" value="DNA-binding response regulator ResD"/>
    <property type="match status" value="1"/>
</dbReference>
<evidence type="ECO:0000256" key="2">
    <source>
        <dbReference type="ARBA" id="ARBA00022553"/>
    </source>
</evidence>
<comment type="function">
    <text evidence="7">May play the central regulatory role in sporulation. It may be an element of the effector pathway responsible for the activation of sporulation genes in response to nutritional stress. Spo0A may act in concert with spo0H (a sigma factor) to control the expression of some genes that are critical to the sporulation process.</text>
</comment>
<dbReference type="InterPro" id="IPR001867">
    <property type="entry name" value="OmpR/PhoB-type_DNA-bd"/>
</dbReference>
<feature type="domain" description="Response regulatory" evidence="10">
    <location>
        <begin position="3"/>
        <end position="116"/>
    </location>
</feature>
<dbReference type="SUPFAM" id="SSF46894">
    <property type="entry name" value="C-terminal effector domain of the bipartite response regulators"/>
    <property type="match status" value="1"/>
</dbReference>
<keyword evidence="6" id="KW-0804">Transcription</keyword>
<dbReference type="GO" id="GO:0000156">
    <property type="term" value="F:phosphorelay response regulator activity"/>
    <property type="evidence" value="ECO:0007669"/>
    <property type="project" value="TreeGrafter"/>
</dbReference>
<evidence type="ECO:0000256" key="1">
    <source>
        <dbReference type="ARBA" id="ARBA00018672"/>
    </source>
</evidence>